<dbReference type="AlphaFoldDB" id="A0A1I1JKH2"/>
<name>A0A1I1JKH2_NATHA</name>
<gene>
    <name evidence="2" type="ORF">SAMN05444422_10953</name>
</gene>
<dbReference type="RefSeq" id="WP_089789131.1">
    <property type="nucleotide sequence ID" value="NZ_FOKW01000009.1"/>
</dbReference>
<keyword evidence="3" id="KW-1185">Reference proteome</keyword>
<dbReference type="EMBL" id="FOKW01000009">
    <property type="protein sequence ID" value="SFC48855.1"/>
    <property type="molecule type" value="Genomic_DNA"/>
</dbReference>
<feature type="region of interest" description="Disordered" evidence="1">
    <location>
        <begin position="242"/>
        <end position="347"/>
    </location>
</feature>
<sequence length="347" mass="38839">MSNDDGTDDEFTALLEEAEGALENLDEYLGSAERLDELEELEEATPEAVLSDVETLASVAVEIQELVETIDLSELPEAVDGDELLAAIETGEIPNAIAEDETGVGDVVDVAKLFKAIDLLEAWDATDLTDLWREKRELEEAVDDLADADDEGGDVGMIESAASTAADKATDMADDEDGFVDGDWADDADPRDVLGDVNVMEDPEAYQVAIQQAAMQGIDAFRAALLETHEKFERLVEYNRERMRRRDTSARSRNPTAASTMPTERAAVGSGVKHGTVPQDVHLSTAPSRKRIYGDRFERERKRKREREAEDRNRNRDRNRNGNRKREREAEDRNRNGNRKRRRDDDD</sequence>
<accession>A0A1I1JKH2</accession>
<evidence type="ECO:0000313" key="2">
    <source>
        <dbReference type="EMBL" id="SFC48855.1"/>
    </source>
</evidence>
<reference evidence="3" key="1">
    <citation type="submission" date="2016-10" db="EMBL/GenBank/DDBJ databases">
        <authorList>
            <person name="Varghese N."/>
            <person name="Submissions S."/>
        </authorList>
    </citation>
    <scope>NUCLEOTIDE SEQUENCE [LARGE SCALE GENOMIC DNA]</scope>
    <source>
        <strain evidence="3">DSM 13078</strain>
    </source>
</reference>
<evidence type="ECO:0000313" key="3">
    <source>
        <dbReference type="Proteomes" id="UP000199161"/>
    </source>
</evidence>
<dbReference type="Proteomes" id="UP000199161">
    <property type="component" value="Unassembled WGS sequence"/>
</dbReference>
<protein>
    <submittedName>
        <fullName evidence="2">Uncharacterized protein</fullName>
    </submittedName>
</protein>
<organism evidence="2 3">
    <name type="scientific">Natronobacterium haloterrestre</name>
    <name type="common">Halobiforma haloterrestris</name>
    <dbReference type="NCBI Taxonomy" id="148448"/>
    <lineage>
        <taxon>Archaea</taxon>
        <taxon>Methanobacteriati</taxon>
        <taxon>Methanobacteriota</taxon>
        <taxon>Stenosarchaea group</taxon>
        <taxon>Halobacteria</taxon>
        <taxon>Halobacteriales</taxon>
        <taxon>Natrialbaceae</taxon>
        <taxon>Natronobacterium</taxon>
    </lineage>
</organism>
<feature type="compositionally biased region" description="Basic and acidic residues" evidence="1">
    <location>
        <begin position="292"/>
        <end position="335"/>
    </location>
</feature>
<dbReference type="OrthoDB" id="214278at2157"/>
<evidence type="ECO:0000256" key="1">
    <source>
        <dbReference type="SAM" id="MobiDB-lite"/>
    </source>
</evidence>
<feature type="compositionally biased region" description="Basic residues" evidence="1">
    <location>
        <begin position="336"/>
        <end position="347"/>
    </location>
</feature>
<proteinExistence type="predicted"/>